<name>A0A0D2BPL5_9EURO</name>
<dbReference type="RefSeq" id="XP_016233225.1">
    <property type="nucleotide sequence ID" value="XM_016382522.1"/>
</dbReference>
<dbReference type="OrthoDB" id="10552334at2759"/>
<feature type="compositionally biased region" description="Acidic residues" evidence="1">
    <location>
        <begin position="1"/>
        <end position="10"/>
    </location>
</feature>
<gene>
    <name evidence="2" type="ORF">PV08_08196</name>
</gene>
<accession>A0A0D2BPL5</accession>
<sequence length="227" mass="25699">MPEDFDDDFPSDLYWEPSQIEDDQTTSSVSSPPTPSSDISAFVPSWKPCSPRLEMDLSSWDATPEWIKQSSRGRQRAWDCSESDPTGDCIQDKRLRYNYQSADYMPAPIIIESQEPTQEPPKEPDVPLRFVTVTADNILSGDIHRAQGEWKRGRPRLNKPTSKRKAATATCSEQKYPARMRVSHSPSGIGTVVSHASEPHHQSLFQPVFDHLLVTDQERTFFSALFS</sequence>
<keyword evidence="3" id="KW-1185">Reference proteome</keyword>
<reference evidence="2 3" key="1">
    <citation type="submission" date="2015-01" db="EMBL/GenBank/DDBJ databases">
        <title>The Genome Sequence of Exophiala spinifera CBS89968.</title>
        <authorList>
            <consortium name="The Broad Institute Genomics Platform"/>
            <person name="Cuomo C."/>
            <person name="de Hoog S."/>
            <person name="Gorbushina A."/>
            <person name="Stielow B."/>
            <person name="Teixiera M."/>
            <person name="Abouelleil A."/>
            <person name="Chapman S.B."/>
            <person name="Priest M."/>
            <person name="Young S.K."/>
            <person name="Wortman J."/>
            <person name="Nusbaum C."/>
            <person name="Birren B."/>
        </authorList>
    </citation>
    <scope>NUCLEOTIDE SEQUENCE [LARGE SCALE GENOMIC DNA]</scope>
    <source>
        <strain evidence="2 3">CBS 89968</strain>
    </source>
</reference>
<dbReference type="AlphaFoldDB" id="A0A0D2BPL5"/>
<feature type="region of interest" description="Disordered" evidence="1">
    <location>
        <begin position="1"/>
        <end position="43"/>
    </location>
</feature>
<dbReference type="GeneID" id="27335279"/>
<organism evidence="2 3">
    <name type="scientific">Exophiala spinifera</name>
    <dbReference type="NCBI Taxonomy" id="91928"/>
    <lineage>
        <taxon>Eukaryota</taxon>
        <taxon>Fungi</taxon>
        <taxon>Dikarya</taxon>
        <taxon>Ascomycota</taxon>
        <taxon>Pezizomycotina</taxon>
        <taxon>Eurotiomycetes</taxon>
        <taxon>Chaetothyriomycetidae</taxon>
        <taxon>Chaetothyriales</taxon>
        <taxon>Herpotrichiellaceae</taxon>
        <taxon>Exophiala</taxon>
    </lineage>
</organism>
<evidence type="ECO:0000313" key="2">
    <source>
        <dbReference type="EMBL" id="KIW13009.1"/>
    </source>
</evidence>
<evidence type="ECO:0000256" key="1">
    <source>
        <dbReference type="SAM" id="MobiDB-lite"/>
    </source>
</evidence>
<dbReference type="Proteomes" id="UP000053328">
    <property type="component" value="Unassembled WGS sequence"/>
</dbReference>
<dbReference type="HOGENOM" id="CLU_1219707_0_0_1"/>
<protein>
    <submittedName>
        <fullName evidence="2">Uncharacterized protein</fullName>
    </submittedName>
</protein>
<dbReference type="VEuPathDB" id="FungiDB:PV08_08196"/>
<dbReference type="EMBL" id="KN847497">
    <property type="protein sequence ID" value="KIW13009.1"/>
    <property type="molecule type" value="Genomic_DNA"/>
</dbReference>
<evidence type="ECO:0000313" key="3">
    <source>
        <dbReference type="Proteomes" id="UP000053328"/>
    </source>
</evidence>
<proteinExistence type="predicted"/>